<gene>
    <name evidence="2" type="ORF">C7B64_09450</name>
</gene>
<reference evidence="2 3" key="2">
    <citation type="submission" date="2018-03" db="EMBL/GenBank/DDBJ databases">
        <title>The ancient ancestry and fast evolution of plastids.</title>
        <authorList>
            <person name="Moore K.R."/>
            <person name="Magnabosco C."/>
            <person name="Momper L."/>
            <person name="Gold D.A."/>
            <person name="Bosak T."/>
            <person name="Fournier G.P."/>
        </authorList>
    </citation>
    <scope>NUCLEOTIDE SEQUENCE [LARGE SCALE GENOMIC DNA]</scope>
    <source>
        <strain evidence="2 3">CCAP 1448/3</strain>
    </source>
</reference>
<reference evidence="2 3" key="1">
    <citation type="submission" date="2018-02" db="EMBL/GenBank/DDBJ databases">
        <authorList>
            <person name="Cohen D.B."/>
            <person name="Kent A.D."/>
        </authorList>
    </citation>
    <scope>NUCLEOTIDE SEQUENCE [LARGE SCALE GENOMIC DNA]</scope>
    <source>
        <strain evidence="2 3">CCAP 1448/3</strain>
    </source>
</reference>
<evidence type="ECO:0000313" key="2">
    <source>
        <dbReference type="EMBL" id="PSB03234.1"/>
    </source>
</evidence>
<dbReference type="Proteomes" id="UP000238762">
    <property type="component" value="Unassembled WGS sequence"/>
</dbReference>
<dbReference type="SUPFAM" id="SSF52980">
    <property type="entry name" value="Restriction endonuclease-like"/>
    <property type="match status" value="1"/>
</dbReference>
<dbReference type="InterPro" id="IPR008538">
    <property type="entry name" value="Uma2"/>
</dbReference>
<dbReference type="PANTHER" id="PTHR36558:SF1">
    <property type="entry name" value="RESTRICTION ENDONUCLEASE DOMAIN-CONTAINING PROTEIN-RELATED"/>
    <property type="match status" value="1"/>
</dbReference>
<dbReference type="CDD" id="cd06260">
    <property type="entry name" value="DUF820-like"/>
    <property type="match status" value="1"/>
</dbReference>
<accession>A0A2T1C4T4</accession>
<feature type="domain" description="Putative restriction endonuclease" evidence="1">
    <location>
        <begin position="13"/>
        <end position="175"/>
    </location>
</feature>
<protein>
    <recommendedName>
        <fullName evidence="1">Putative restriction endonuclease domain-containing protein</fullName>
    </recommendedName>
</protein>
<comment type="caution">
    <text evidence="2">The sequence shown here is derived from an EMBL/GenBank/DDBJ whole genome shotgun (WGS) entry which is preliminary data.</text>
</comment>
<proteinExistence type="predicted"/>
<organism evidence="2 3">
    <name type="scientific">Merismopedia glauca CCAP 1448/3</name>
    <dbReference type="NCBI Taxonomy" id="1296344"/>
    <lineage>
        <taxon>Bacteria</taxon>
        <taxon>Bacillati</taxon>
        <taxon>Cyanobacteriota</taxon>
        <taxon>Cyanophyceae</taxon>
        <taxon>Synechococcales</taxon>
        <taxon>Merismopediaceae</taxon>
        <taxon>Merismopedia</taxon>
    </lineage>
</organism>
<dbReference type="AlphaFoldDB" id="A0A2T1C4T4"/>
<dbReference type="Pfam" id="PF05685">
    <property type="entry name" value="Uma2"/>
    <property type="match status" value="1"/>
</dbReference>
<dbReference type="InterPro" id="IPR011335">
    <property type="entry name" value="Restrct_endonuc-II-like"/>
</dbReference>
<dbReference type="InterPro" id="IPR012296">
    <property type="entry name" value="Nuclease_put_TT1808"/>
</dbReference>
<evidence type="ECO:0000313" key="3">
    <source>
        <dbReference type="Proteomes" id="UP000238762"/>
    </source>
</evidence>
<dbReference type="EMBL" id="PVWJ01000037">
    <property type="protein sequence ID" value="PSB03234.1"/>
    <property type="molecule type" value="Genomic_DNA"/>
</dbReference>
<dbReference type="Gene3D" id="3.90.1570.10">
    <property type="entry name" value="tt1808, chain A"/>
    <property type="match status" value="1"/>
</dbReference>
<keyword evidence="3" id="KW-1185">Reference proteome</keyword>
<evidence type="ECO:0000259" key="1">
    <source>
        <dbReference type="Pfam" id="PF05685"/>
    </source>
</evidence>
<name>A0A2T1C4T4_9CYAN</name>
<dbReference type="OrthoDB" id="428347at2"/>
<dbReference type="PANTHER" id="PTHR36558">
    <property type="entry name" value="GLR1098 PROTEIN"/>
    <property type="match status" value="1"/>
</dbReference>
<sequence length="196" mass="22245">MIANLKHHSMTPAEYLTWEAEQPLKYEYFQGEVYAMTGGTLPHNDIAVNLTSALRGALRGTGCKVRMADAKVKISQQGPYFYPDIVVSCDDRDRTAMDAICYPVLIVEVLSPGTAGFDRGDKFKFYRRIPTLREYLLIDAEKVAIDCYRKGNSRRWELIAYPEDAADPENPVLELESINFSCSLEMVYEEVEVRGE</sequence>